<accession>A0AAV5VSX5</accession>
<keyword evidence="7" id="KW-1133">Transmembrane helix</keyword>
<comment type="subcellular location">
    <subcellularLocation>
        <location evidence="7">Membrane</location>
        <topology evidence="7">Single-pass membrane protein</topology>
    </subcellularLocation>
</comment>
<dbReference type="EMBL" id="BTSY01000004">
    <property type="protein sequence ID" value="GMT21458.1"/>
    <property type="molecule type" value="Genomic_DNA"/>
</dbReference>
<dbReference type="FunFam" id="3.40.50.2000:FF:000201">
    <property type="entry name" value="UDP-glucuronosyltransferase"/>
    <property type="match status" value="1"/>
</dbReference>
<dbReference type="EC" id="2.4.1.17" evidence="7"/>
<dbReference type="PANTHER" id="PTHR48043">
    <property type="entry name" value="EG:EG0003.4 PROTEIN-RELATED"/>
    <property type="match status" value="1"/>
</dbReference>
<evidence type="ECO:0000256" key="7">
    <source>
        <dbReference type="RuleBase" id="RU362059"/>
    </source>
</evidence>
<feature type="non-terminal residue" evidence="8">
    <location>
        <position position="1"/>
    </location>
</feature>
<feature type="chain" id="PRO_5043112888" description="UDP-glucuronosyltransferase" evidence="7">
    <location>
        <begin position="19"/>
        <end position="527"/>
    </location>
</feature>
<keyword evidence="2 6" id="KW-0328">Glycosyltransferase</keyword>
<dbReference type="Gene3D" id="3.40.50.2000">
    <property type="entry name" value="Glycogen Phosphorylase B"/>
    <property type="match status" value="2"/>
</dbReference>
<gene>
    <name evidence="8" type="ORF">PFISCL1PPCAC_12755</name>
</gene>
<name>A0AAV5VSX5_9BILA</name>
<dbReference type="GO" id="GO:0015020">
    <property type="term" value="F:glucuronosyltransferase activity"/>
    <property type="evidence" value="ECO:0007669"/>
    <property type="project" value="UniProtKB-EC"/>
</dbReference>
<feature type="signal peptide" evidence="7">
    <location>
        <begin position="1"/>
        <end position="18"/>
    </location>
</feature>
<evidence type="ECO:0000256" key="4">
    <source>
        <dbReference type="ARBA" id="ARBA00022729"/>
    </source>
</evidence>
<dbReference type="Proteomes" id="UP001432322">
    <property type="component" value="Unassembled WGS sequence"/>
</dbReference>
<organism evidence="8 9">
    <name type="scientific">Pristionchus fissidentatus</name>
    <dbReference type="NCBI Taxonomy" id="1538716"/>
    <lineage>
        <taxon>Eukaryota</taxon>
        <taxon>Metazoa</taxon>
        <taxon>Ecdysozoa</taxon>
        <taxon>Nematoda</taxon>
        <taxon>Chromadorea</taxon>
        <taxon>Rhabditida</taxon>
        <taxon>Rhabditina</taxon>
        <taxon>Diplogasteromorpha</taxon>
        <taxon>Diplogasteroidea</taxon>
        <taxon>Neodiplogasteridae</taxon>
        <taxon>Pristionchus</taxon>
    </lineage>
</organism>
<sequence>SAQMLLITILSLISSALSLKFLAYSPRLWKSHVNFMGKLTDTLVDAGHEVVMLSEVYDTGLGGPGTVKARVIEVAQSEKAREVQEFMNTEVAVNFWNDFPLHESLQGWGSAQTQYAEQCRDVVLLPQLLDRLRAEKFDAAYVESCNFCAPVLFHLLGINKFAITESVAINDGWFFYSQTPSNPAYVPTLLGSIAGEKMNFFERAYNTYVYSLLSRFWDAQTALFHNIVKEKFPDLPNLQDLISDNSLVFLNSEPLFDFPRPSSARIVEIGGIVVAEKHQPLNETWSAILDLRPQTIYISFGSFAKSSLMPEQYKKTIIDVIKNFPEVTFIWKYEKPEHKISAGIANLIESTWVPQRDLLNDPRLSAFITHCGQGSTTESIDAAVPLIVIPVQGDQYRNAHQLVKNGIGLMLEKPELKTSEPLERAVKEILENESFRKRAEQVREMIKDRPFSMDKIFLRYMELLAKHGPLRQLDHYGRHLNFFQYYLIDVIAAVAAAVLLFSAISLFAVFKILSFLRYCIADKRKID</sequence>
<dbReference type="InterPro" id="IPR002213">
    <property type="entry name" value="UDP_glucos_trans"/>
</dbReference>
<proteinExistence type="inferred from homology"/>
<comment type="catalytic activity">
    <reaction evidence="5 7">
        <text>glucuronate acceptor + UDP-alpha-D-glucuronate = acceptor beta-D-glucuronoside + UDP + H(+)</text>
        <dbReference type="Rhea" id="RHEA:21032"/>
        <dbReference type="ChEBI" id="CHEBI:15378"/>
        <dbReference type="ChEBI" id="CHEBI:58052"/>
        <dbReference type="ChEBI" id="CHEBI:58223"/>
        <dbReference type="ChEBI" id="CHEBI:132367"/>
        <dbReference type="ChEBI" id="CHEBI:132368"/>
        <dbReference type="EC" id="2.4.1.17"/>
    </reaction>
</comment>
<dbReference type="AlphaFoldDB" id="A0AAV5VSX5"/>
<keyword evidence="4 7" id="KW-0732">Signal</keyword>
<comment type="caution">
    <text evidence="8">The sequence shown here is derived from an EMBL/GenBank/DDBJ whole genome shotgun (WGS) entry which is preliminary data.</text>
</comment>
<dbReference type="Pfam" id="PF00201">
    <property type="entry name" value="UDPGT"/>
    <property type="match status" value="1"/>
</dbReference>
<evidence type="ECO:0000256" key="5">
    <source>
        <dbReference type="ARBA" id="ARBA00047475"/>
    </source>
</evidence>
<dbReference type="CDD" id="cd03784">
    <property type="entry name" value="GT1_Gtf-like"/>
    <property type="match status" value="1"/>
</dbReference>
<keyword evidence="7" id="KW-0472">Membrane</keyword>
<dbReference type="PROSITE" id="PS00375">
    <property type="entry name" value="UDPGT"/>
    <property type="match status" value="1"/>
</dbReference>
<feature type="transmembrane region" description="Helical" evidence="7">
    <location>
        <begin position="485"/>
        <end position="510"/>
    </location>
</feature>
<protein>
    <recommendedName>
        <fullName evidence="7">UDP-glucuronosyltransferase</fullName>
        <ecNumber evidence="7">2.4.1.17</ecNumber>
    </recommendedName>
</protein>
<evidence type="ECO:0000256" key="3">
    <source>
        <dbReference type="ARBA" id="ARBA00022679"/>
    </source>
</evidence>
<evidence type="ECO:0000313" key="9">
    <source>
        <dbReference type="Proteomes" id="UP001432322"/>
    </source>
</evidence>
<evidence type="ECO:0000256" key="6">
    <source>
        <dbReference type="RuleBase" id="RU003718"/>
    </source>
</evidence>
<keyword evidence="9" id="KW-1185">Reference proteome</keyword>
<dbReference type="InterPro" id="IPR035595">
    <property type="entry name" value="UDP_glycos_trans_CS"/>
</dbReference>
<dbReference type="PANTHER" id="PTHR48043:SF23">
    <property type="entry name" value="UDP-GLUCURONOSYLTRANSFERASE"/>
    <property type="match status" value="1"/>
</dbReference>
<reference evidence="8" key="1">
    <citation type="submission" date="2023-10" db="EMBL/GenBank/DDBJ databases">
        <title>Genome assembly of Pristionchus species.</title>
        <authorList>
            <person name="Yoshida K."/>
            <person name="Sommer R.J."/>
        </authorList>
    </citation>
    <scope>NUCLEOTIDE SEQUENCE</scope>
    <source>
        <strain evidence="8">RS5133</strain>
    </source>
</reference>
<dbReference type="GO" id="GO:0016020">
    <property type="term" value="C:membrane"/>
    <property type="evidence" value="ECO:0007669"/>
    <property type="project" value="UniProtKB-SubCell"/>
</dbReference>
<evidence type="ECO:0000313" key="8">
    <source>
        <dbReference type="EMBL" id="GMT21458.1"/>
    </source>
</evidence>
<evidence type="ECO:0000256" key="1">
    <source>
        <dbReference type="ARBA" id="ARBA00009995"/>
    </source>
</evidence>
<evidence type="ECO:0000256" key="2">
    <source>
        <dbReference type="ARBA" id="ARBA00022676"/>
    </source>
</evidence>
<dbReference type="SUPFAM" id="SSF53756">
    <property type="entry name" value="UDP-Glycosyltransferase/glycogen phosphorylase"/>
    <property type="match status" value="1"/>
</dbReference>
<keyword evidence="7" id="KW-0812">Transmembrane</keyword>
<comment type="similarity">
    <text evidence="1 6">Belongs to the UDP-glycosyltransferase family.</text>
</comment>
<keyword evidence="3 6" id="KW-0808">Transferase</keyword>
<dbReference type="InterPro" id="IPR050271">
    <property type="entry name" value="UDP-glycosyltransferase"/>
</dbReference>